<evidence type="ECO:0000313" key="1">
    <source>
        <dbReference type="EMBL" id="CDH34222.1"/>
    </source>
</evidence>
<name>A0A077QDS7_XENBV</name>
<protein>
    <submittedName>
        <fullName evidence="1">Uncharacterized protein</fullName>
    </submittedName>
</protein>
<gene>
    <name evidence="1" type="ORF">XBI1_2980017</name>
</gene>
<evidence type="ECO:0000313" key="2">
    <source>
        <dbReference type="Proteomes" id="UP000028480"/>
    </source>
</evidence>
<reference evidence="1" key="1">
    <citation type="submission" date="2013-07" db="EMBL/GenBank/DDBJ databases">
        <title>Sub-species coevolution in mutualistic symbiosis.</title>
        <authorList>
            <person name="Murfin K."/>
            <person name="Klassen J."/>
            <person name="Lee M."/>
            <person name="Forst S."/>
            <person name="Stock P."/>
            <person name="Goodrich-Blair H."/>
        </authorList>
    </citation>
    <scope>NUCLEOTIDE SEQUENCE [LARGE SCALE GENOMIC DNA]</scope>
    <source>
        <strain evidence="1">Intermedium</strain>
    </source>
</reference>
<dbReference type="AlphaFoldDB" id="A0A077QDS7"/>
<sequence length="71" mass="8194">MTHKHITVSVINMSTHKNTRRGNPPFQFRLDPELRALMEIAQAQDGDESLAAWIKRIVRRELQSRGIESNP</sequence>
<dbReference type="Proteomes" id="UP000028480">
    <property type="component" value="Unassembled WGS sequence"/>
</dbReference>
<comment type="caution">
    <text evidence="1">The sequence shown here is derived from an EMBL/GenBank/DDBJ whole genome shotgun (WGS) entry which is preliminary data.</text>
</comment>
<accession>A0A077QDS7</accession>
<proteinExistence type="predicted"/>
<dbReference type="EMBL" id="CBTB010000221">
    <property type="protein sequence ID" value="CDH34222.1"/>
    <property type="molecule type" value="Genomic_DNA"/>
</dbReference>
<organism evidence="1 2">
    <name type="scientific">Xenorhabdus bovienii str. Intermedium</name>
    <dbReference type="NCBI Taxonomy" id="1379677"/>
    <lineage>
        <taxon>Bacteria</taxon>
        <taxon>Pseudomonadati</taxon>
        <taxon>Pseudomonadota</taxon>
        <taxon>Gammaproteobacteria</taxon>
        <taxon>Enterobacterales</taxon>
        <taxon>Morganellaceae</taxon>
        <taxon>Xenorhabdus</taxon>
    </lineage>
</organism>
<dbReference type="HOGENOM" id="CLU_180152_1_0_6"/>